<dbReference type="EMBL" id="CP076364">
    <property type="protein sequence ID" value="QWK92880.1"/>
    <property type="molecule type" value="Genomic_DNA"/>
</dbReference>
<evidence type="ECO:0000313" key="1">
    <source>
        <dbReference type="EMBL" id="QWK92880.1"/>
    </source>
</evidence>
<keyword evidence="1" id="KW-0614">Plasmid</keyword>
<dbReference type="KEGG" id="gfu:KM031_20010"/>
<dbReference type="RefSeq" id="WP_215507145.1">
    <property type="nucleotide sequence ID" value="NZ_CP076364.1"/>
</dbReference>
<reference evidence="1" key="1">
    <citation type="submission" date="2021-06" db="EMBL/GenBank/DDBJ databases">
        <authorList>
            <person name="Lee C.-S."/>
            <person name="Jin L."/>
        </authorList>
    </citation>
    <scope>NUCLEOTIDE SEQUENCE</scope>
    <source>
        <strain evidence="1">Con5</strain>
        <plasmid evidence="1">p3</plasmid>
    </source>
</reference>
<name>A0A975PB90_9RHOB</name>
<geneLocation type="plasmid" evidence="1 2">
    <name>p3</name>
</geneLocation>
<protein>
    <submittedName>
        <fullName evidence="1">Uncharacterized protein</fullName>
    </submittedName>
</protein>
<evidence type="ECO:0000313" key="2">
    <source>
        <dbReference type="Proteomes" id="UP000679352"/>
    </source>
</evidence>
<proteinExistence type="predicted"/>
<keyword evidence="2" id="KW-1185">Reference proteome</keyword>
<dbReference type="AlphaFoldDB" id="A0A975PB90"/>
<gene>
    <name evidence="1" type="ORF">KM031_20010</name>
</gene>
<dbReference type="Proteomes" id="UP000679352">
    <property type="component" value="Plasmid p3"/>
</dbReference>
<accession>A0A975PB90</accession>
<organism evidence="1 2">
    <name type="scientific">Gemmobacter fulvus</name>
    <dbReference type="NCBI Taxonomy" id="2840474"/>
    <lineage>
        <taxon>Bacteria</taxon>
        <taxon>Pseudomonadati</taxon>
        <taxon>Pseudomonadota</taxon>
        <taxon>Alphaproteobacteria</taxon>
        <taxon>Rhodobacterales</taxon>
        <taxon>Paracoccaceae</taxon>
        <taxon>Gemmobacter</taxon>
    </lineage>
</organism>
<sequence length="137" mass="15016">MTVSKLSKDRIVQKRLAAFLVMFTAPQSVVPTTTSRSRCDRSSTAKTLDIVLEILLDAGLGLEAARPLSQDSYNWLLPRVLRAPKNGSRFEITIGLRGGYDCRGVIGATVVRSEAMTFEALTMMLRSLAALEVVEQV</sequence>